<dbReference type="AlphaFoldDB" id="A0AAN7TWA5"/>
<keyword evidence="5" id="KW-0496">Mitochondrion</keyword>
<proteinExistence type="predicted"/>
<evidence type="ECO:0000256" key="4">
    <source>
        <dbReference type="ARBA" id="ARBA00022801"/>
    </source>
</evidence>
<evidence type="ECO:0000313" key="9">
    <source>
        <dbReference type="Proteomes" id="UP001344447"/>
    </source>
</evidence>
<dbReference type="InterPro" id="IPR029045">
    <property type="entry name" value="ClpP/crotonase-like_dom_sf"/>
</dbReference>
<evidence type="ECO:0000313" key="8">
    <source>
        <dbReference type="EMBL" id="KAK5576793.1"/>
    </source>
</evidence>
<accession>A0AAN7TWA5</accession>
<evidence type="ECO:0000256" key="5">
    <source>
        <dbReference type="ARBA" id="ARBA00023128"/>
    </source>
</evidence>
<evidence type="ECO:0000256" key="3">
    <source>
        <dbReference type="ARBA" id="ARBA00011915"/>
    </source>
</evidence>
<protein>
    <recommendedName>
        <fullName evidence="3">3-hydroxyisobutyryl-CoA hydrolase</fullName>
        <ecNumber evidence="3">3.1.2.4</ecNumber>
    </recommendedName>
    <alternativeName>
        <fullName evidence="6">3-hydroxyisobutyryl-coenzyme A hydrolase</fullName>
    </alternativeName>
</protein>
<evidence type="ECO:0000259" key="7">
    <source>
        <dbReference type="Pfam" id="PF16113"/>
    </source>
</evidence>
<dbReference type="Proteomes" id="UP001344447">
    <property type="component" value="Unassembled WGS sequence"/>
</dbReference>
<name>A0AAN7TWA5_9MYCE</name>
<organism evidence="8 9">
    <name type="scientific">Dictyostelium firmibasis</name>
    <dbReference type="NCBI Taxonomy" id="79012"/>
    <lineage>
        <taxon>Eukaryota</taxon>
        <taxon>Amoebozoa</taxon>
        <taxon>Evosea</taxon>
        <taxon>Eumycetozoa</taxon>
        <taxon>Dictyostelia</taxon>
        <taxon>Dictyosteliales</taxon>
        <taxon>Dictyosteliaceae</taxon>
        <taxon>Dictyostelium</taxon>
    </lineage>
</organism>
<dbReference type="GO" id="GO:0006574">
    <property type="term" value="P:L-valine catabolic process"/>
    <property type="evidence" value="ECO:0007669"/>
    <property type="project" value="TreeGrafter"/>
</dbReference>
<dbReference type="GO" id="GO:0005739">
    <property type="term" value="C:mitochondrion"/>
    <property type="evidence" value="ECO:0007669"/>
    <property type="project" value="UniProtKB-SubCell"/>
</dbReference>
<feature type="domain" description="Enoyl-CoA hydratase/isomerase" evidence="7">
    <location>
        <begin position="37"/>
        <end position="369"/>
    </location>
</feature>
<dbReference type="PANTHER" id="PTHR43176:SF3">
    <property type="entry name" value="3-HYDROXYISOBUTYRYL-COA HYDROLASE, MITOCHONDRIAL"/>
    <property type="match status" value="1"/>
</dbReference>
<dbReference type="SUPFAM" id="SSF52096">
    <property type="entry name" value="ClpP/crotonase"/>
    <property type="match status" value="1"/>
</dbReference>
<evidence type="ECO:0000256" key="6">
    <source>
        <dbReference type="ARBA" id="ARBA00031181"/>
    </source>
</evidence>
<comment type="subcellular location">
    <subcellularLocation>
        <location evidence="2">Mitochondrion</location>
    </subcellularLocation>
</comment>
<dbReference type="EMBL" id="JAVFKY010000005">
    <property type="protein sequence ID" value="KAK5576793.1"/>
    <property type="molecule type" value="Genomic_DNA"/>
</dbReference>
<dbReference type="FunFam" id="3.90.226.10:FF:000026">
    <property type="entry name" value="3-hydroxyisobutyryl-CoA hydrolase, mitochondrial"/>
    <property type="match status" value="1"/>
</dbReference>
<reference evidence="8 9" key="1">
    <citation type="submission" date="2023-11" db="EMBL/GenBank/DDBJ databases">
        <title>Dfirmibasis_genome.</title>
        <authorList>
            <person name="Edelbroek B."/>
            <person name="Kjellin J."/>
            <person name="Jerlstrom-Hultqvist J."/>
            <person name="Soderbom F."/>
        </authorList>
    </citation>
    <scope>NUCLEOTIDE SEQUENCE [LARGE SCALE GENOMIC DNA]</scope>
    <source>
        <strain evidence="8 9">TNS-C-14</strain>
    </source>
</reference>
<evidence type="ECO:0000256" key="2">
    <source>
        <dbReference type="ARBA" id="ARBA00004173"/>
    </source>
</evidence>
<dbReference type="NCBIfam" id="NF004127">
    <property type="entry name" value="PRK05617.1"/>
    <property type="match status" value="1"/>
</dbReference>
<dbReference type="PANTHER" id="PTHR43176">
    <property type="entry name" value="3-HYDROXYISOBUTYRYL-COA HYDROLASE-RELATED"/>
    <property type="match status" value="1"/>
</dbReference>
<dbReference type="InterPro" id="IPR045004">
    <property type="entry name" value="ECH_dom"/>
</dbReference>
<sequence>MNRLFTIANNIVGKNIRQFSTSSEEVLFENKGKCLKVLLNRPKALNALNPNMVKILTPKYLEMKAMKDGDGVVVMKGAGEKAFCAGGDIRAIYDYKQLNSEQKSQTKDIGDLFFREEYILNNLIGNNPIPQVSIYNGFAMGGGIGLSVHGKFRVATENTIFAMPETGIGFFCDVGGSYFLPRLPNNYGMYLALTGNKLKGKNVFLAGVATHFVKNENIQALEKELEESQSPTTENINSILNKYHETQLDSSEYNQNLSDIQRIFGKDSVKEIFYQLEKDNTEWSNQTLKTLKSVSPSSLMVVFEQMKQGAKLPSLAKCLEMEFRISQHFLENPDFFEGVRALLVDKDKNPKWLPSSIDQIDQNLVNSYFKPLSNNKELKF</sequence>
<dbReference type="CDD" id="cd06558">
    <property type="entry name" value="crotonase-like"/>
    <property type="match status" value="1"/>
</dbReference>
<evidence type="ECO:0000256" key="1">
    <source>
        <dbReference type="ARBA" id="ARBA00001709"/>
    </source>
</evidence>
<dbReference type="GO" id="GO:0003860">
    <property type="term" value="F:3-hydroxyisobutyryl-CoA hydrolase activity"/>
    <property type="evidence" value="ECO:0007669"/>
    <property type="project" value="UniProtKB-EC"/>
</dbReference>
<dbReference type="Gene3D" id="3.90.226.10">
    <property type="entry name" value="2-enoyl-CoA Hydratase, Chain A, domain 1"/>
    <property type="match status" value="1"/>
</dbReference>
<dbReference type="EC" id="3.1.2.4" evidence="3"/>
<dbReference type="Pfam" id="PF16113">
    <property type="entry name" value="ECH_2"/>
    <property type="match status" value="1"/>
</dbReference>
<keyword evidence="9" id="KW-1185">Reference proteome</keyword>
<gene>
    <name evidence="8" type="ORF">RB653_007937</name>
</gene>
<comment type="catalytic activity">
    <reaction evidence="1">
        <text>3-hydroxy-2-methylpropanoyl-CoA + H2O = 3-hydroxy-2-methylpropanoate + CoA + H(+)</text>
        <dbReference type="Rhea" id="RHEA:20888"/>
        <dbReference type="ChEBI" id="CHEBI:11805"/>
        <dbReference type="ChEBI" id="CHEBI:15377"/>
        <dbReference type="ChEBI" id="CHEBI:15378"/>
        <dbReference type="ChEBI" id="CHEBI:57287"/>
        <dbReference type="ChEBI" id="CHEBI:57340"/>
        <dbReference type="EC" id="3.1.2.4"/>
    </reaction>
</comment>
<keyword evidence="4" id="KW-0378">Hydrolase</keyword>
<comment type="caution">
    <text evidence="8">The sequence shown here is derived from an EMBL/GenBank/DDBJ whole genome shotgun (WGS) entry which is preliminary data.</text>
</comment>
<dbReference type="InterPro" id="IPR032259">
    <property type="entry name" value="HIBYL-CoA-H"/>
</dbReference>